<accession>A0A1G8GSM2</accession>
<evidence type="ECO:0000313" key="3">
    <source>
        <dbReference type="Proteomes" id="UP000183255"/>
    </source>
</evidence>
<feature type="domain" description="YkoP-like" evidence="1">
    <location>
        <begin position="7"/>
        <end position="171"/>
    </location>
</feature>
<dbReference type="RefSeq" id="WP_031573296.1">
    <property type="nucleotide sequence ID" value="NZ_FNDZ01000001.1"/>
</dbReference>
<evidence type="ECO:0000259" key="1">
    <source>
        <dbReference type="Pfam" id="PF22790"/>
    </source>
</evidence>
<gene>
    <name evidence="2" type="ORF">SAMN05421804_101351</name>
</gene>
<organism evidence="2 3">
    <name type="scientific">Proteiniclasticum ruminis</name>
    <dbReference type="NCBI Taxonomy" id="398199"/>
    <lineage>
        <taxon>Bacteria</taxon>
        <taxon>Bacillati</taxon>
        <taxon>Bacillota</taxon>
        <taxon>Clostridia</taxon>
        <taxon>Eubacteriales</taxon>
        <taxon>Clostridiaceae</taxon>
        <taxon>Proteiniclasticum</taxon>
    </lineage>
</organism>
<dbReference type="EMBL" id="FNDZ01000001">
    <property type="protein sequence ID" value="SDH97347.1"/>
    <property type="molecule type" value="Genomic_DNA"/>
</dbReference>
<dbReference type="Pfam" id="PF22790">
    <property type="entry name" value="YkoP"/>
    <property type="match status" value="1"/>
</dbReference>
<dbReference type="Proteomes" id="UP000183255">
    <property type="component" value="Unassembled WGS sequence"/>
</dbReference>
<name>A0A1G8GSM2_9CLOT</name>
<proteinExistence type="predicted"/>
<evidence type="ECO:0000313" key="2">
    <source>
        <dbReference type="EMBL" id="SDH97347.1"/>
    </source>
</evidence>
<sequence>MDVLKKVIGFYDASLVRMLGWQRVPGSSIGFLYMVPKVHKGKNVLIEDGTVIQRGDCYYEIHMVNTNLKNLDTSYGNLFTMLAEELKLIGIHMEKPENRKYKAVLGITLLHRLARRAGFTIIEIESPVRRKLVSLGENILRSTLRKEKAKKDGKKRVAKECWISQSQLFEMIRD</sequence>
<dbReference type="InterPro" id="IPR054467">
    <property type="entry name" value="YkoP-like_dom"/>
</dbReference>
<dbReference type="AlphaFoldDB" id="A0A1G8GSM2"/>
<reference evidence="2 3" key="1">
    <citation type="submission" date="2016-10" db="EMBL/GenBank/DDBJ databases">
        <authorList>
            <person name="de Groot N.N."/>
        </authorList>
    </citation>
    <scope>NUCLEOTIDE SEQUENCE [LARGE SCALE GENOMIC DNA]</scope>
    <source>
        <strain evidence="2 3">CGMCC 1.5058</strain>
    </source>
</reference>
<protein>
    <recommendedName>
        <fullName evidence="1">YkoP-like domain-containing protein</fullName>
    </recommendedName>
</protein>